<dbReference type="GO" id="GO:0047769">
    <property type="term" value="F:arogenate dehydratase activity"/>
    <property type="evidence" value="ECO:0007669"/>
    <property type="project" value="TreeGrafter"/>
</dbReference>
<dbReference type="InterPro" id="IPR001086">
    <property type="entry name" value="Preph_deHydtase"/>
</dbReference>
<evidence type="ECO:0000256" key="1">
    <source>
        <dbReference type="ARBA" id="ARBA00022605"/>
    </source>
</evidence>
<keyword evidence="4" id="KW-0456">Lyase</keyword>
<keyword evidence="1" id="KW-0028">Amino-acid biosynthesis</keyword>
<dbReference type="GO" id="GO:0004664">
    <property type="term" value="F:prephenate dehydratase activity"/>
    <property type="evidence" value="ECO:0007669"/>
    <property type="project" value="InterPro"/>
</dbReference>
<dbReference type="AlphaFoldDB" id="A0A3Q7YAG5"/>
<accession>A0A3Q7YAG5</accession>
<keyword evidence="2" id="KW-0057">Aromatic amino acid biosynthesis</keyword>
<evidence type="ECO:0000313" key="8">
    <source>
        <dbReference type="RefSeq" id="XP_027189652.1"/>
    </source>
</evidence>
<dbReference type="STRING" id="3827.A0A3Q7YAG5"/>
<dbReference type="InterPro" id="IPR018528">
    <property type="entry name" value="Preph_deHydtase_CS"/>
</dbReference>
<dbReference type="Gene3D" id="3.40.190.10">
    <property type="entry name" value="Periplasmic binding protein-like II"/>
    <property type="match status" value="1"/>
</dbReference>
<feature type="domain" description="Prephenate dehydratase" evidence="6">
    <location>
        <begin position="1"/>
        <end position="92"/>
    </location>
</feature>
<sequence length="119" mass="12653">MANHGVKLDNLKRVLSHPQTLAQCENTLAGLGLVREAVDDTTGTAKHVALHELQDAGAVASSAAAEIYGLNVLARDIQDDNDNVTRFLVLAREPILPGTDKPFKVTQVVQVINGGGFIN</sequence>
<comment type="pathway">
    <text evidence="5">Amino-acid biosynthesis.</text>
</comment>
<dbReference type="PROSITE" id="PS00857">
    <property type="entry name" value="PREPHENATE_DEHYDR_1"/>
    <property type="match status" value="1"/>
</dbReference>
<dbReference type="SUPFAM" id="SSF53850">
    <property type="entry name" value="Periplasmic binding protein-like II"/>
    <property type="match status" value="1"/>
</dbReference>
<dbReference type="Proteomes" id="UP000087171">
    <property type="component" value="Chromosome Ca4"/>
</dbReference>
<dbReference type="PANTHER" id="PTHR21022">
    <property type="entry name" value="PREPHENATE DEHYDRATASE P PROTEIN"/>
    <property type="match status" value="1"/>
</dbReference>
<reference evidence="8" key="2">
    <citation type="submission" date="2025-08" db="UniProtKB">
        <authorList>
            <consortium name="RefSeq"/>
        </authorList>
    </citation>
    <scope>IDENTIFICATION</scope>
    <source>
        <tissue evidence="8">Etiolated seedlings</tissue>
    </source>
</reference>
<dbReference type="FunFam" id="3.40.190.10:FF:000031">
    <property type="entry name" value="Arogenate dehydratase"/>
    <property type="match status" value="1"/>
</dbReference>
<dbReference type="RefSeq" id="XP_027189652.1">
    <property type="nucleotide sequence ID" value="XM_027333851.1"/>
</dbReference>
<protein>
    <submittedName>
        <fullName evidence="8">Arogenate dehydratase/prephenate dehydratase 2, chloroplastic-like</fullName>
    </submittedName>
</protein>
<keyword evidence="7" id="KW-1185">Reference proteome</keyword>
<evidence type="ECO:0000256" key="4">
    <source>
        <dbReference type="ARBA" id="ARBA00023239"/>
    </source>
</evidence>
<dbReference type="PANTHER" id="PTHR21022:SF42">
    <property type="entry name" value="AROGENATE DEHYDRATASE_PREPHENATE DEHYDRATASE 2, CHLOROPLASTIC"/>
    <property type="match status" value="1"/>
</dbReference>
<evidence type="ECO:0000256" key="3">
    <source>
        <dbReference type="ARBA" id="ARBA00023222"/>
    </source>
</evidence>
<dbReference type="Pfam" id="PF00800">
    <property type="entry name" value="PDT"/>
    <property type="match status" value="1"/>
</dbReference>
<reference evidence="7" key="1">
    <citation type="journal article" date="2013" name="Nat. Biotechnol.">
        <title>Draft genome sequence of chickpea (Cicer arietinum) provides a resource for trait improvement.</title>
        <authorList>
            <person name="Varshney R.K."/>
            <person name="Song C."/>
            <person name="Saxena R.K."/>
            <person name="Azam S."/>
            <person name="Yu S."/>
            <person name="Sharpe A.G."/>
            <person name="Cannon S."/>
            <person name="Baek J."/>
            <person name="Rosen B.D."/>
            <person name="Tar'an B."/>
            <person name="Millan T."/>
            <person name="Zhang X."/>
            <person name="Ramsay L.D."/>
            <person name="Iwata A."/>
            <person name="Wang Y."/>
            <person name="Nelson W."/>
            <person name="Farmer A.D."/>
            <person name="Gaur P.M."/>
            <person name="Soderlund C."/>
            <person name="Penmetsa R.V."/>
            <person name="Xu C."/>
            <person name="Bharti A.K."/>
            <person name="He W."/>
            <person name="Winter P."/>
            <person name="Zhao S."/>
            <person name="Hane J.K."/>
            <person name="Carrasquilla-Garcia N."/>
            <person name="Condie J.A."/>
            <person name="Upadhyaya H.D."/>
            <person name="Luo M.C."/>
            <person name="Thudi M."/>
            <person name="Gowda C.L."/>
            <person name="Singh N.P."/>
            <person name="Lichtenzveig J."/>
            <person name="Gali K.K."/>
            <person name="Rubio J."/>
            <person name="Nadarajan N."/>
            <person name="Dolezel J."/>
            <person name="Bansal K.C."/>
            <person name="Xu X."/>
            <person name="Edwards D."/>
            <person name="Zhang G."/>
            <person name="Kahl G."/>
            <person name="Gil J."/>
            <person name="Singh K.B."/>
            <person name="Datta S.K."/>
            <person name="Jackson S.A."/>
            <person name="Wang J."/>
            <person name="Cook D.R."/>
        </authorList>
    </citation>
    <scope>NUCLEOTIDE SEQUENCE [LARGE SCALE GENOMIC DNA]</scope>
    <source>
        <strain evidence="7">cv. CDC Frontier</strain>
    </source>
</reference>
<keyword evidence="3" id="KW-0584">Phenylalanine biosynthesis</keyword>
<gene>
    <name evidence="8" type="primary">LOC101510378</name>
</gene>
<dbReference type="OrthoDB" id="2414662at2759"/>
<dbReference type="GO" id="GO:0009094">
    <property type="term" value="P:L-phenylalanine biosynthetic process"/>
    <property type="evidence" value="ECO:0007669"/>
    <property type="project" value="UniProtKB-KW"/>
</dbReference>
<evidence type="ECO:0000259" key="6">
    <source>
        <dbReference type="PROSITE" id="PS51171"/>
    </source>
</evidence>
<evidence type="ECO:0000256" key="5">
    <source>
        <dbReference type="ARBA" id="ARBA00029440"/>
    </source>
</evidence>
<dbReference type="GO" id="GO:0009507">
    <property type="term" value="C:chloroplast"/>
    <property type="evidence" value="ECO:0007669"/>
    <property type="project" value="TreeGrafter"/>
</dbReference>
<name>A0A3Q7YAG5_CICAR</name>
<evidence type="ECO:0000256" key="2">
    <source>
        <dbReference type="ARBA" id="ARBA00023141"/>
    </source>
</evidence>
<proteinExistence type="predicted"/>
<dbReference type="PROSITE" id="PS51171">
    <property type="entry name" value="PREPHENATE_DEHYDR_3"/>
    <property type="match status" value="1"/>
</dbReference>
<evidence type="ECO:0000313" key="7">
    <source>
        <dbReference type="Proteomes" id="UP000087171"/>
    </source>
</evidence>
<organism evidence="7 8">
    <name type="scientific">Cicer arietinum</name>
    <name type="common">Chickpea</name>
    <name type="synonym">Garbanzo</name>
    <dbReference type="NCBI Taxonomy" id="3827"/>
    <lineage>
        <taxon>Eukaryota</taxon>
        <taxon>Viridiplantae</taxon>
        <taxon>Streptophyta</taxon>
        <taxon>Embryophyta</taxon>
        <taxon>Tracheophyta</taxon>
        <taxon>Spermatophyta</taxon>
        <taxon>Magnoliopsida</taxon>
        <taxon>eudicotyledons</taxon>
        <taxon>Gunneridae</taxon>
        <taxon>Pentapetalae</taxon>
        <taxon>rosids</taxon>
        <taxon>fabids</taxon>
        <taxon>Fabales</taxon>
        <taxon>Fabaceae</taxon>
        <taxon>Papilionoideae</taxon>
        <taxon>50 kb inversion clade</taxon>
        <taxon>NPAAA clade</taxon>
        <taxon>Hologalegina</taxon>
        <taxon>IRL clade</taxon>
        <taxon>Cicereae</taxon>
        <taxon>Cicer</taxon>
    </lineage>
</organism>